<comment type="caution">
    <text evidence="1">The sequence shown here is derived from an EMBL/GenBank/DDBJ whole genome shotgun (WGS) entry which is preliminary data.</text>
</comment>
<sequence length="416" mass="44566">MASTISPDTLSQISSSVSSHFEEIKKLNYEIHANPELAYDEHHAHAVFTTLLSSPAFSDLGVVVTPKAYGVDTAFSADFGSGGRLVVFNSEYDALPGIGHACGHNLIASSGLAAFIGLVYALKSSGQPGRVRLLGTPAEEGGGGKLHLIRAGAYHGAAACLMDHPGPQYLLSGSVTGVAAVKMLANVKWKVIFHGKTAHAAMEPWNGVNALDAVCTSYNSVAMLRQQIRPHERIHGVFQEAGDRPNVIPGKTSVTYYVRSDTLLNAQRLWSRVKNCFEGAALATGCSVTYEPLNSYADLRSSLPLCREFVSAMATKNAEDVVSLDEPSDFLAGSTDMGNVSYECPSFHGAFGIDTAEGQGNHTSGFADASGLEKSFDRALRWGEGMALVGWRVLADDTYAEEVREEWDRDMERAAQ</sequence>
<accession>A0ACC0V7A1</accession>
<dbReference type="Proteomes" id="UP001163324">
    <property type="component" value="Chromosome 3"/>
</dbReference>
<keyword evidence="2" id="KW-1185">Reference proteome</keyword>
<name>A0ACC0V7A1_9HYPO</name>
<evidence type="ECO:0000313" key="2">
    <source>
        <dbReference type="Proteomes" id="UP001163324"/>
    </source>
</evidence>
<protein>
    <submittedName>
        <fullName evidence="1">Uncharacterized protein</fullName>
    </submittedName>
</protein>
<evidence type="ECO:0000313" key="1">
    <source>
        <dbReference type="EMBL" id="KAI9902265.1"/>
    </source>
</evidence>
<organism evidence="1 2">
    <name type="scientific">Trichothecium roseum</name>
    <dbReference type="NCBI Taxonomy" id="47278"/>
    <lineage>
        <taxon>Eukaryota</taxon>
        <taxon>Fungi</taxon>
        <taxon>Dikarya</taxon>
        <taxon>Ascomycota</taxon>
        <taxon>Pezizomycotina</taxon>
        <taxon>Sordariomycetes</taxon>
        <taxon>Hypocreomycetidae</taxon>
        <taxon>Hypocreales</taxon>
        <taxon>Hypocreales incertae sedis</taxon>
        <taxon>Trichothecium</taxon>
    </lineage>
</organism>
<proteinExistence type="predicted"/>
<gene>
    <name evidence="1" type="ORF">N3K66_004082</name>
</gene>
<dbReference type="EMBL" id="CM047942">
    <property type="protein sequence ID" value="KAI9902265.1"/>
    <property type="molecule type" value="Genomic_DNA"/>
</dbReference>
<reference evidence="1" key="1">
    <citation type="submission" date="2022-10" db="EMBL/GenBank/DDBJ databases">
        <title>Complete Genome of Trichothecium roseum strain YXFP-22015, a Plant Pathogen Isolated from Citrus.</title>
        <authorList>
            <person name="Wang Y."/>
            <person name="Zhu L."/>
        </authorList>
    </citation>
    <scope>NUCLEOTIDE SEQUENCE</scope>
    <source>
        <strain evidence="1">YXFP-22015</strain>
    </source>
</reference>